<feature type="region of interest" description="Disordered" evidence="1">
    <location>
        <begin position="44"/>
        <end position="66"/>
    </location>
</feature>
<feature type="compositionally biased region" description="Basic and acidic residues" evidence="1">
    <location>
        <begin position="53"/>
        <end position="66"/>
    </location>
</feature>
<organism evidence="2 3">
    <name type="scientific">Brachionus plicatilis</name>
    <name type="common">Marine rotifer</name>
    <name type="synonym">Brachionus muelleri</name>
    <dbReference type="NCBI Taxonomy" id="10195"/>
    <lineage>
        <taxon>Eukaryota</taxon>
        <taxon>Metazoa</taxon>
        <taxon>Spiralia</taxon>
        <taxon>Gnathifera</taxon>
        <taxon>Rotifera</taxon>
        <taxon>Eurotatoria</taxon>
        <taxon>Monogononta</taxon>
        <taxon>Pseudotrocha</taxon>
        <taxon>Ploima</taxon>
        <taxon>Brachionidae</taxon>
        <taxon>Brachionus</taxon>
    </lineage>
</organism>
<protein>
    <submittedName>
        <fullName evidence="2">Uncharacterized protein</fullName>
    </submittedName>
</protein>
<evidence type="ECO:0000313" key="3">
    <source>
        <dbReference type="Proteomes" id="UP000276133"/>
    </source>
</evidence>
<accession>A0A3M7RDH1</accession>
<dbReference type="EMBL" id="REGN01003643">
    <property type="protein sequence ID" value="RNA21576.1"/>
    <property type="molecule type" value="Genomic_DNA"/>
</dbReference>
<reference evidence="2 3" key="1">
    <citation type="journal article" date="2018" name="Sci. Rep.">
        <title>Genomic signatures of local adaptation to the degree of environmental predictability in rotifers.</title>
        <authorList>
            <person name="Franch-Gras L."/>
            <person name="Hahn C."/>
            <person name="Garcia-Roger E.M."/>
            <person name="Carmona M.J."/>
            <person name="Serra M."/>
            <person name="Gomez A."/>
        </authorList>
    </citation>
    <scope>NUCLEOTIDE SEQUENCE [LARGE SCALE GENOMIC DNA]</scope>
    <source>
        <strain evidence="2">HYR1</strain>
    </source>
</reference>
<dbReference type="AlphaFoldDB" id="A0A3M7RDH1"/>
<evidence type="ECO:0000313" key="2">
    <source>
        <dbReference type="EMBL" id="RNA21576.1"/>
    </source>
</evidence>
<gene>
    <name evidence="2" type="ORF">BpHYR1_045779</name>
</gene>
<comment type="caution">
    <text evidence="2">The sequence shown here is derived from an EMBL/GenBank/DDBJ whole genome shotgun (WGS) entry which is preliminary data.</text>
</comment>
<name>A0A3M7RDH1_BRAPC</name>
<evidence type="ECO:0000256" key="1">
    <source>
        <dbReference type="SAM" id="MobiDB-lite"/>
    </source>
</evidence>
<sequence length="78" mass="9094">MTKRKNLSRIVSNEKVLTSKIVYLTSVDPKLPFLYSVVHGVIPNDTAQPNKTSQKEPEWKPKQEEDNNRVFNFSQIEY</sequence>
<proteinExistence type="predicted"/>
<keyword evidence="3" id="KW-1185">Reference proteome</keyword>
<dbReference type="Proteomes" id="UP000276133">
    <property type="component" value="Unassembled WGS sequence"/>
</dbReference>